<proteinExistence type="predicted"/>
<dbReference type="Proteomes" id="UP000483820">
    <property type="component" value="Chromosome I"/>
</dbReference>
<dbReference type="SMART" id="SM00020">
    <property type="entry name" value="Tryp_SPc"/>
    <property type="match status" value="1"/>
</dbReference>
<dbReference type="InterPro" id="IPR005514">
    <property type="entry name" value="DUF316"/>
</dbReference>
<dbReference type="PRINTS" id="PR00722">
    <property type="entry name" value="CHYMOTRYPSIN"/>
</dbReference>
<dbReference type="Pfam" id="PF03761">
    <property type="entry name" value="DUF316"/>
    <property type="match status" value="1"/>
</dbReference>
<dbReference type="PANTHER" id="PTHR22596:SF7">
    <property type="entry name" value="PEPTIDASE S1 DOMAIN-CONTAINING PROTEIN"/>
    <property type="match status" value="1"/>
</dbReference>
<dbReference type="KEGG" id="crq:GCK72_002125"/>
<dbReference type="EMBL" id="WUAV01000001">
    <property type="protein sequence ID" value="KAF1770307.1"/>
    <property type="molecule type" value="Genomic_DNA"/>
</dbReference>
<dbReference type="PANTHER" id="PTHR22596">
    <property type="entry name" value="TRYPSIN-LIKE PROTEASE PROTEIN 6"/>
    <property type="match status" value="1"/>
</dbReference>
<gene>
    <name evidence="2" type="ORF">GCK72_002125</name>
</gene>
<dbReference type="InterPro" id="IPR001254">
    <property type="entry name" value="Trypsin_dom"/>
</dbReference>
<dbReference type="InterPro" id="IPR009003">
    <property type="entry name" value="Peptidase_S1_PA"/>
</dbReference>
<evidence type="ECO:0000313" key="3">
    <source>
        <dbReference type="Proteomes" id="UP000483820"/>
    </source>
</evidence>
<accession>A0A6A5HVL6</accession>
<dbReference type="SUPFAM" id="SSF50494">
    <property type="entry name" value="Trypsin-like serine proteases"/>
    <property type="match status" value="1"/>
</dbReference>
<dbReference type="AlphaFoldDB" id="A0A6A5HVL6"/>
<organism evidence="2 3">
    <name type="scientific">Caenorhabditis remanei</name>
    <name type="common">Caenorhabditis vulgaris</name>
    <dbReference type="NCBI Taxonomy" id="31234"/>
    <lineage>
        <taxon>Eukaryota</taxon>
        <taxon>Metazoa</taxon>
        <taxon>Ecdysozoa</taxon>
        <taxon>Nematoda</taxon>
        <taxon>Chromadorea</taxon>
        <taxon>Rhabditida</taxon>
        <taxon>Rhabditina</taxon>
        <taxon>Rhabditomorpha</taxon>
        <taxon>Rhabditoidea</taxon>
        <taxon>Rhabditidae</taxon>
        <taxon>Peloderinae</taxon>
        <taxon>Caenorhabditis</taxon>
    </lineage>
</organism>
<sequence length="293" mass="33012">MKNKIMFGTKEESSEAPWAVPIEVYREEGVMHCSGTLVSSRHVITARHCFVRDADDKSFTYVYNEKNIDLSNCRGDDYIVPPNRGEADIHFATRCRDSEACEKIKLNTDLVTRKPSLVVLPGICGLDLKRDEYQDDIAIIELDEDVLFSEKIHPICIDHENYGRHSSNVTIYGFGHDRMLLTLLSFSYFKISASDKRVSTGILRSESSHMIRCHLSEKYLCSFSYNTIQLGCRGDSGGGVVLEKGDKLILIAVLSRGEPCNVERKNQADIHASVHEYLKPICEYTGICKMSGT</sequence>
<dbReference type="CTD" id="78773328"/>
<dbReference type="PROSITE" id="PS50240">
    <property type="entry name" value="TRYPSIN_DOM"/>
    <property type="match status" value="1"/>
</dbReference>
<feature type="domain" description="Peptidase S1" evidence="1">
    <location>
        <begin position="5"/>
        <end position="286"/>
    </location>
</feature>
<reference evidence="2 3" key="1">
    <citation type="submission" date="2019-12" db="EMBL/GenBank/DDBJ databases">
        <title>Chromosome-level assembly of the Caenorhabditis remanei genome.</title>
        <authorList>
            <person name="Teterina A.A."/>
            <person name="Willis J.H."/>
            <person name="Phillips P.C."/>
        </authorList>
    </citation>
    <scope>NUCLEOTIDE SEQUENCE [LARGE SCALE GENOMIC DNA]</scope>
    <source>
        <strain evidence="2 3">PX506</strain>
        <tissue evidence="2">Whole organism</tissue>
    </source>
</reference>
<dbReference type="InterPro" id="IPR001314">
    <property type="entry name" value="Peptidase_S1A"/>
</dbReference>
<name>A0A6A5HVL6_CAERE</name>
<evidence type="ECO:0000259" key="1">
    <source>
        <dbReference type="PROSITE" id="PS50240"/>
    </source>
</evidence>
<protein>
    <recommendedName>
        <fullName evidence="1">Peptidase S1 domain-containing protein</fullName>
    </recommendedName>
</protein>
<dbReference type="Gene3D" id="2.40.10.10">
    <property type="entry name" value="Trypsin-like serine proteases"/>
    <property type="match status" value="1"/>
</dbReference>
<dbReference type="GO" id="GO:0006508">
    <property type="term" value="P:proteolysis"/>
    <property type="evidence" value="ECO:0007669"/>
    <property type="project" value="InterPro"/>
</dbReference>
<evidence type="ECO:0000313" key="2">
    <source>
        <dbReference type="EMBL" id="KAF1770307.1"/>
    </source>
</evidence>
<dbReference type="RefSeq" id="XP_053591914.1">
    <property type="nucleotide sequence ID" value="XM_053723269.1"/>
</dbReference>
<dbReference type="GeneID" id="78773328"/>
<dbReference type="GO" id="GO:0004252">
    <property type="term" value="F:serine-type endopeptidase activity"/>
    <property type="evidence" value="ECO:0007669"/>
    <property type="project" value="InterPro"/>
</dbReference>
<comment type="caution">
    <text evidence="2">The sequence shown here is derived from an EMBL/GenBank/DDBJ whole genome shotgun (WGS) entry which is preliminary data.</text>
</comment>
<dbReference type="InterPro" id="IPR043504">
    <property type="entry name" value="Peptidase_S1_PA_chymotrypsin"/>
</dbReference>